<organism evidence="2">
    <name type="scientific">marine sediment metagenome</name>
    <dbReference type="NCBI Taxonomy" id="412755"/>
    <lineage>
        <taxon>unclassified sequences</taxon>
        <taxon>metagenomes</taxon>
        <taxon>ecological metagenomes</taxon>
    </lineage>
</organism>
<dbReference type="AlphaFoldDB" id="X1ATR3"/>
<evidence type="ECO:0000313" key="2">
    <source>
        <dbReference type="EMBL" id="GAG75668.1"/>
    </source>
</evidence>
<feature type="non-terminal residue" evidence="2">
    <location>
        <position position="1"/>
    </location>
</feature>
<sequence>ERKEIRKELKDNSYFKRRAKRKNKFRSSRRGGLGEKI</sequence>
<protein>
    <submittedName>
        <fullName evidence="2">Uncharacterized protein</fullName>
    </submittedName>
</protein>
<name>X1ATR3_9ZZZZ</name>
<comment type="caution">
    <text evidence="2">The sequence shown here is derived from an EMBL/GenBank/DDBJ whole genome shotgun (WGS) entry which is preliminary data.</text>
</comment>
<feature type="compositionally biased region" description="Basic residues" evidence="1">
    <location>
        <begin position="15"/>
        <end position="29"/>
    </location>
</feature>
<feature type="compositionally biased region" description="Basic and acidic residues" evidence="1">
    <location>
        <begin position="1"/>
        <end position="14"/>
    </location>
</feature>
<accession>X1ATR3</accession>
<proteinExistence type="predicted"/>
<evidence type="ECO:0000256" key="1">
    <source>
        <dbReference type="SAM" id="MobiDB-lite"/>
    </source>
</evidence>
<feature type="region of interest" description="Disordered" evidence="1">
    <location>
        <begin position="1"/>
        <end position="37"/>
    </location>
</feature>
<gene>
    <name evidence="2" type="ORF">S01H4_28974</name>
</gene>
<reference evidence="2" key="1">
    <citation type="journal article" date="2014" name="Front. Microbiol.">
        <title>High frequency of phylogenetically diverse reductive dehalogenase-homologous genes in deep subseafloor sedimentary metagenomes.</title>
        <authorList>
            <person name="Kawai M."/>
            <person name="Futagami T."/>
            <person name="Toyoda A."/>
            <person name="Takaki Y."/>
            <person name="Nishi S."/>
            <person name="Hori S."/>
            <person name="Arai W."/>
            <person name="Tsubouchi T."/>
            <person name="Morono Y."/>
            <person name="Uchiyama I."/>
            <person name="Ito T."/>
            <person name="Fujiyama A."/>
            <person name="Inagaki F."/>
            <person name="Takami H."/>
        </authorList>
    </citation>
    <scope>NUCLEOTIDE SEQUENCE</scope>
    <source>
        <strain evidence="2">Expedition CK06-06</strain>
    </source>
</reference>
<dbReference type="EMBL" id="BART01014590">
    <property type="protein sequence ID" value="GAG75668.1"/>
    <property type="molecule type" value="Genomic_DNA"/>
</dbReference>